<reference evidence="2" key="1">
    <citation type="submission" date="2015-10" db="EMBL/GenBank/DDBJ databases">
        <title>Extensive mobilome-driven genome diversification in gut-associated Bacteroides vulgatus mpk.</title>
        <authorList>
            <person name="Beier S."/>
            <person name="Lange A."/>
            <person name="Huson D.H."/>
            <person name="Frick J.-S."/>
            <person name="Autenrieth I.B."/>
        </authorList>
    </citation>
    <scope>NUCLEOTIDE SEQUENCE [LARGE SCALE GENOMIC DNA]</scope>
    <source>
        <strain evidence="2">mpk</strain>
    </source>
</reference>
<reference evidence="1 2" key="2">
    <citation type="journal article" date="2016" name="Genome Biol. Evol.">
        <title>Extensive mobilome-driven genome diversification in mouse gut-associated Bacteroides vulgatus mpk.</title>
        <authorList>
            <person name="Lange A."/>
            <person name="Beier S."/>
            <person name="Steimle A."/>
            <person name="Autenrieth I.B."/>
            <person name="Huson D.H."/>
            <person name="Frick J.S."/>
        </authorList>
    </citation>
    <scope>NUCLEOTIDE SEQUENCE [LARGE SCALE GENOMIC DNA]</scope>
    <source>
        <strain evidence="2">mpk</strain>
    </source>
</reference>
<sequence>MSRNIIWASLFFFREAFKQITIIYHKPNSYSDTWISKEPETPRLLFKHSGIIELGLPTYLIIITGYDPERTRQVLGYYEPQKVFLVIQTGNQLNNNIKNTKELHLSACDNVGISDIEIKSIDSYDNNFGFDSINNIIMANKGKANFILTSLGPKLSAISAYQCYLEHPEIALSYLPCKEYNVDYCHGIGDRFSKTIQFDNKLKL</sequence>
<proteinExistence type="predicted"/>
<gene>
    <name evidence="1" type="ORF">BvMPK_0477</name>
</gene>
<dbReference type="EMBL" id="CP013020">
    <property type="protein sequence ID" value="ALK83105.1"/>
    <property type="molecule type" value="Genomic_DNA"/>
</dbReference>
<organism evidence="1 2">
    <name type="scientific">Phocaeicola vulgatus</name>
    <name type="common">Bacteroides vulgatus</name>
    <dbReference type="NCBI Taxonomy" id="821"/>
    <lineage>
        <taxon>Bacteria</taxon>
        <taxon>Pseudomonadati</taxon>
        <taxon>Bacteroidota</taxon>
        <taxon>Bacteroidia</taxon>
        <taxon>Bacteroidales</taxon>
        <taxon>Bacteroidaceae</taxon>
        <taxon>Phocaeicola</taxon>
    </lineage>
</organism>
<evidence type="ECO:0000313" key="1">
    <source>
        <dbReference type="EMBL" id="ALK83105.1"/>
    </source>
</evidence>
<protein>
    <submittedName>
        <fullName evidence="1">Uncharacterized protein</fullName>
    </submittedName>
</protein>
<dbReference type="PATRIC" id="fig|821.40.peg.564"/>
<dbReference type="Proteomes" id="UP000061587">
    <property type="component" value="Chromosome"/>
</dbReference>
<name>A0A0P0M127_PHOVU</name>
<evidence type="ECO:0000313" key="2">
    <source>
        <dbReference type="Proteomes" id="UP000061587"/>
    </source>
</evidence>
<accession>A0A0P0M127</accession>
<dbReference type="AlphaFoldDB" id="A0A0P0M127"/>